<sequence>SEKKELVDTSVQTLETYDKVQKSSVDEDPVEAKPEKVFEAVQNVGIQDMTEVLKDHAMLEPASEILSEDVVKPESMV</sequence>
<evidence type="ECO:0000313" key="2">
    <source>
        <dbReference type="Proteomes" id="UP000886520"/>
    </source>
</evidence>
<feature type="non-terminal residue" evidence="1">
    <location>
        <position position="1"/>
    </location>
</feature>
<keyword evidence="2" id="KW-1185">Reference proteome</keyword>
<dbReference type="Proteomes" id="UP000886520">
    <property type="component" value="Chromosome 17"/>
</dbReference>
<evidence type="ECO:0000313" key="1">
    <source>
        <dbReference type="EMBL" id="KAI5066783.1"/>
    </source>
</evidence>
<proteinExistence type="predicted"/>
<accession>A0A9D4UFZ4</accession>
<comment type="caution">
    <text evidence="1">The sequence shown here is derived from an EMBL/GenBank/DDBJ whole genome shotgun (WGS) entry which is preliminary data.</text>
</comment>
<gene>
    <name evidence="1" type="ORF">GOP47_0017311</name>
</gene>
<name>A0A9D4UFZ4_ADICA</name>
<dbReference type="EMBL" id="JABFUD020000017">
    <property type="protein sequence ID" value="KAI5066783.1"/>
    <property type="molecule type" value="Genomic_DNA"/>
</dbReference>
<organism evidence="1 2">
    <name type="scientific">Adiantum capillus-veneris</name>
    <name type="common">Maidenhair fern</name>
    <dbReference type="NCBI Taxonomy" id="13818"/>
    <lineage>
        <taxon>Eukaryota</taxon>
        <taxon>Viridiplantae</taxon>
        <taxon>Streptophyta</taxon>
        <taxon>Embryophyta</taxon>
        <taxon>Tracheophyta</taxon>
        <taxon>Polypodiopsida</taxon>
        <taxon>Polypodiidae</taxon>
        <taxon>Polypodiales</taxon>
        <taxon>Pteridineae</taxon>
        <taxon>Pteridaceae</taxon>
        <taxon>Vittarioideae</taxon>
        <taxon>Adiantum</taxon>
    </lineage>
</organism>
<protein>
    <submittedName>
        <fullName evidence="1">Uncharacterized protein</fullName>
    </submittedName>
</protein>
<dbReference type="AlphaFoldDB" id="A0A9D4UFZ4"/>
<reference evidence="1" key="1">
    <citation type="submission" date="2021-01" db="EMBL/GenBank/DDBJ databases">
        <title>Adiantum capillus-veneris genome.</title>
        <authorList>
            <person name="Fang Y."/>
            <person name="Liao Q."/>
        </authorList>
    </citation>
    <scope>NUCLEOTIDE SEQUENCE</scope>
    <source>
        <strain evidence="1">H3</strain>
        <tissue evidence="1">Leaf</tissue>
    </source>
</reference>